<evidence type="ECO:0000259" key="5">
    <source>
        <dbReference type="Pfam" id="PF03446"/>
    </source>
</evidence>
<keyword evidence="8" id="KW-1185">Reference proteome</keyword>
<evidence type="ECO:0000313" key="8">
    <source>
        <dbReference type="Proteomes" id="UP000469185"/>
    </source>
</evidence>
<dbReference type="InterPro" id="IPR013328">
    <property type="entry name" value="6PGD_dom2"/>
</dbReference>
<dbReference type="InterPro" id="IPR002204">
    <property type="entry name" value="3-OH-isobutyrate_DH-rel_CS"/>
</dbReference>
<feature type="domain" description="3-hydroxyisobutyrate dehydrogenase-like NAD-binding" evidence="6">
    <location>
        <begin position="186"/>
        <end position="288"/>
    </location>
</feature>
<comment type="similarity">
    <text evidence="1">Belongs to the HIBADH-related family.</text>
</comment>
<feature type="active site" evidence="4">
    <location>
        <position position="191"/>
    </location>
</feature>
<dbReference type="Proteomes" id="UP000469185">
    <property type="component" value="Unassembled WGS sequence"/>
</dbReference>
<dbReference type="InterPro" id="IPR029154">
    <property type="entry name" value="HIBADH-like_NADP-bd"/>
</dbReference>
<keyword evidence="3" id="KW-0520">NAD</keyword>
<evidence type="ECO:0000313" key="7">
    <source>
        <dbReference type="EMBL" id="NED95209.1"/>
    </source>
</evidence>
<feature type="domain" description="6-phosphogluconate dehydrogenase NADP-binding" evidence="5">
    <location>
        <begin position="23"/>
        <end position="179"/>
    </location>
</feature>
<dbReference type="InterPro" id="IPR006115">
    <property type="entry name" value="6PGDH_NADP-bd"/>
</dbReference>
<dbReference type="GO" id="GO:0016491">
    <property type="term" value="F:oxidoreductase activity"/>
    <property type="evidence" value="ECO:0007669"/>
    <property type="project" value="UniProtKB-KW"/>
</dbReference>
<dbReference type="PANTHER" id="PTHR43060">
    <property type="entry name" value="3-HYDROXYISOBUTYRATE DEHYDROGENASE-LIKE 1, MITOCHONDRIAL-RELATED"/>
    <property type="match status" value="1"/>
</dbReference>
<dbReference type="InterPro" id="IPR015815">
    <property type="entry name" value="HIBADH-related"/>
</dbReference>
<organism evidence="7 8">
    <name type="scientific">Phytoactinopolyspora alkaliphila</name>
    <dbReference type="NCBI Taxonomy" id="1783498"/>
    <lineage>
        <taxon>Bacteria</taxon>
        <taxon>Bacillati</taxon>
        <taxon>Actinomycetota</taxon>
        <taxon>Actinomycetes</taxon>
        <taxon>Jiangellales</taxon>
        <taxon>Jiangellaceae</taxon>
        <taxon>Phytoactinopolyspora</taxon>
    </lineage>
</organism>
<evidence type="ECO:0000256" key="2">
    <source>
        <dbReference type="ARBA" id="ARBA00023002"/>
    </source>
</evidence>
<dbReference type="PROSITE" id="PS00895">
    <property type="entry name" value="3_HYDROXYISOBUT_DH"/>
    <property type="match status" value="1"/>
</dbReference>
<dbReference type="AlphaFoldDB" id="A0A6N9YK00"/>
<dbReference type="GO" id="GO:0016054">
    <property type="term" value="P:organic acid catabolic process"/>
    <property type="evidence" value="ECO:0007669"/>
    <property type="project" value="UniProtKB-ARBA"/>
</dbReference>
<proteinExistence type="inferred from homology"/>
<dbReference type="InterPro" id="IPR036291">
    <property type="entry name" value="NAD(P)-bd_dom_sf"/>
</dbReference>
<accession>A0A6N9YK00</accession>
<sequence length="309" mass="32029">MSSPASLPYENTAHENSPQGVAGILGLGDMGAGMAQNLVGAGYEIVAFDPSPAASQAAAEIGIRMVTSPAEVAAAATSAVICVVRTEDQANSALLGADGVARGAKAGLPVLIASTLSPSATSTIGAQLEEAGLRPLSAALSGGPWGSRAGTLTFMVSGHPSAVMAVEPLLDAMGSRTYVVSERLEAAQAAKLGVQLIYGVNMFGIFEALRLGAAFDLDQAQLTEIFTHSVGDSWVARNWDHVRDWWEGDGNGLDILVKDMRATLAEADHMALSLPVTHLSFDLMRSVWPAFGHTMPPPGAEIEDPVPWA</sequence>
<dbReference type="PIRSF" id="PIRSF000103">
    <property type="entry name" value="HIBADH"/>
    <property type="match status" value="1"/>
</dbReference>
<evidence type="ECO:0000259" key="6">
    <source>
        <dbReference type="Pfam" id="PF14833"/>
    </source>
</evidence>
<evidence type="ECO:0000256" key="3">
    <source>
        <dbReference type="ARBA" id="ARBA00023027"/>
    </source>
</evidence>
<reference evidence="7 8" key="1">
    <citation type="submission" date="2020-02" db="EMBL/GenBank/DDBJ databases">
        <authorList>
            <person name="Li X.-J."/>
            <person name="Feng X.-M."/>
        </authorList>
    </citation>
    <scope>NUCLEOTIDE SEQUENCE [LARGE SCALE GENOMIC DNA]</scope>
    <source>
        <strain evidence="7 8">CGMCC 4.7225</strain>
    </source>
</reference>
<dbReference type="EMBL" id="JAAGOB010000003">
    <property type="protein sequence ID" value="NED95209.1"/>
    <property type="molecule type" value="Genomic_DNA"/>
</dbReference>
<evidence type="ECO:0000256" key="1">
    <source>
        <dbReference type="ARBA" id="ARBA00009080"/>
    </source>
</evidence>
<dbReference type="Gene3D" id="3.40.50.720">
    <property type="entry name" value="NAD(P)-binding Rossmann-like Domain"/>
    <property type="match status" value="1"/>
</dbReference>
<name>A0A6N9YK00_9ACTN</name>
<dbReference type="GO" id="GO:0051287">
    <property type="term" value="F:NAD binding"/>
    <property type="evidence" value="ECO:0007669"/>
    <property type="project" value="InterPro"/>
</dbReference>
<dbReference type="SUPFAM" id="SSF48179">
    <property type="entry name" value="6-phosphogluconate dehydrogenase C-terminal domain-like"/>
    <property type="match status" value="1"/>
</dbReference>
<dbReference type="Pfam" id="PF03446">
    <property type="entry name" value="NAD_binding_2"/>
    <property type="match status" value="1"/>
</dbReference>
<dbReference type="InterPro" id="IPR008927">
    <property type="entry name" value="6-PGluconate_DH-like_C_sf"/>
</dbReference>
<comment type="caution">
    <text evidence="7">The sequence shown here is derived from an EMBL/GenBank/DDBJ whole genome shotgun (WGS) entry which is preliminary data.</text>
</comment>
<dbReference type="Pfam" id="PF14833">
    <property type="entry name" value="NAD_binding_11"/>
    <property type="match status" value="1"/>
</dbReference>
<dbReference type="RefSeq" id="WP_163817664.1">
    <property type="nucleotide sequence ID" value="NZ_JAAGOB010000003.1"/>
</dbReference>
<dbReference type="SUPFAM" id="SSF51735">
    <property type="entry name" value="NAD(P)-binding Rossmann-fold domains"/>
    <property type="match status" value="1"/>
</dbReference>
<dbReference type="Gene3D" id="1.10.1040.10">
    <property type="entry name" value="N-(1-d-carboxylethyl)-l-norvaline Dehydrogenase, domain 2"/>
    <property type="match status" value="1"/>
</dbReference>
<protein>
    <submittedName>
        <fullName evidence="7">NAD(P)-dependent oxidoreductase</fullName>
    </submittedName>
</protein>
<keyword evidence="2" id="KW-0560">Oxidoreductase</keyword>
<dbReference type="PANTHER" id="PTHR43060:SF15">
    <property type="entry name" value="3-HYDROXYISOBUTYRATE DEHYDROGENASE-LIKE 1, MITOCHONDRIAL-RELATED"/>
    <property type="match status" value="1"/>
</dbReference>
<gene>
    <name evidence="7" type="ORF">G1H11_07760</name>
</gene>
<evidence type="ECO:0000256" key="4">
    <source>
        <dbReference type="PIRSR" id="PIRSR000103-1"/>
    </source>
</evidence>
<dbReference type="GO" id="GO:0050661">
    <property type="term" value="F:NADP binding"/>
    <property type="evidence" value="ECO:0007669"/>
    <property type="project" value="InterPro"/>
</dbReference>